<evidence type="ECO:0000313" key="5">
    <source>
        <dbReference type="Proteomes" id="UP000464954"/>
    </source>
</evidence>
<dbReference type="InterPro" id="IPR039329">
    <property type="entry name" value="SIAE"/>
</dbReference>
<dbReference type="GO" id="GO:0005975">
    <property type="term" value="P:carbohydrate metabolic process"/>
    <property type="evidence" value="ECO:0007669"/>
    <property type="project" value="TreeGrafter"/>
</dbReference>
<dbReference type="PANTHER" id="PTHR22901">
    <property type="entry name" value="SIALATE O-ACETYLESTERASE"/>
    <property type="match status" value="1"/>
</dbReference>
<evidence type="ECO:0000313" key="4">
    <source>
        <dbReference type="EMBL" id="QHI68924.1"/>
    </source>
</evidence>
<dbReference type="Proteomes" id="UP000464954">
    <property type="component" value="Chromosome"/>
</dbReference>
<dbReference type="AlphaFoldDB" id="A0A6P1M8R7"/>
<reference evidence="4 5" key="1">
    <citation type="submission" date="2020-01" db="EMBL/GenBank/DDBJ databases">
        <title>Ponticoccus aerotolerans gen. nov., sp. nov., an anaerobic bacterium and proposal of Ponticoccusceae fam. nov., Ponticoccusles ord. nov. and Ponticoccuse classis nov. in the phylum Kiritimatiellaeota.</title>
        <authorList>
            <person name="Zhou L.Y."/>
            <person name="Du Z.J."/>
        </authorList>
    </citation>
    <scope>NUCLEOTIDE SEQUENCE [LARGE SCALE GENOMIC DNA]</scope>
    <source>
        <strain evidence="4 5">S-5007</strain>
    </source>
</reference>
<accession>A0A6P1M8R7</accession>
<name>A0A6P1M8R7_9BACT</name>
<dbReference type="InterPro" id="IPR036514">
    <property type="entry name" value="SGNH_hydro_sf"/>
</dbReference>
<keyword evidence="2" id="KW-0732">Signal</keyword>
<dbReference type="GO" id="GO:0001681">
    <property type="term" value="F:sialate O-acetylesterase activity"/>
    <property type="evidence" value="ECO:0007669"/>
    <property type="project" value="InterPro"/>
</dbReference>
<dbReference type="RefSeq" id="WP_160627717.1">
    <property type="nucleotide sequence ID" value="NZ_CP047593.1"/>
</dbReference>
<dbReference type="Pfam" id="PF03629">
    <property type="entry name" value="SASA"/>
    <property type="match status" value="1"/>
</dbReference>
<protein>
    <submittedName>
        <fullName evidence="4">Sialate O-acetylesterase</fullName>
    </submittedName>
</protein>
<dbReference type="KEGG" id="taer:GT409_05500"/>
<dbReference type="EMBL" id="CP047593">
    <property type="protein sequence ID" value="QHI68924.1"/>
    <property type="molecule type" value="Genomic_DNA"/>
</dbReference>
<feature type="chain" id="PRO_5026691930" evidence="2">
    <location>
        <begin position="20"/>
        <end position="462"/>
    </location>
</feature>
<dbReference type="Gene3D" id="3.40.50.1110">
    <property type="entry name" value="SGNH hydrolase"/>
    <property type="match status" value="1"/>
</dbReference>
<gene>
    <name evidence="4" type="ORF">GT409_05500</name>
</gene>
<feature type="signal peptide" evidence="2">
    <location>
        <begin position="1"/>
        <end position="19"/>
    </location>
</feature>
<evidence type="ECO:0000256" key="2">
    <source>
        <dbReference type="SAM" id="SignalP"/>
    </source>
</evidence>
<keyword evidence="1" id="KW-0378">Hydrolase</keyword>
<dbReference type="SUPFAM" id="SSF52266">
    <property type="entry name" value="SGNH hydrolase"/>
    <property type="match status" value="1"/>
</dbReference>
<organism evidence="4 5">
    <name type="scientific">Tichowtungia aerotolerans</name>
    <dbReference type="NCBI Taxonomy" id="2697043"/>
    <lineage>
        <taxon>Bacteria</taxon>
        <taxon>Pseudomonadati</taxon>
        <taxon>Kiritimatiellota</taxon>
        <taxon>Tichowtungiia</taxon>
        <taxon>Tichowtungiales</taxon>
        <taxon>Tichowtungiaceae</taxon>
        <taxon>Tichowtungia</taxon>
    </lineage>
</organism>
<evidence type="ECO:0000256" key="1">
    <source>
        <dbReference type="ARBA" id="ARBA00022801"/>
    </source>
</evidence>
<dbReference type="InterPro" id="IPR005181">
    <property type="entry name" value="SASA"/>
</dbReference>
<sequence>MMKRLFIGLLILLAAECFSEGLQLPTVFSDHMVLQRDQSVPVWGSGTPGEKITVEFAGQSKTAVVDSSNHWKIMLDPVPASSEPRKLAVSGSGEAVSFSDVLVGDVWLCSGQSNMEWSMDRTENAQESIDAADYPLIRLYDTPRRVAGEPAGRIDAAWTRCSSERVSTFSGVAYYFGRKLHQDLDVPVGLWLSAYGGTKIEAWTPPCGLKSVELLADTVNLPPLSGEDKEDRHIPTVLYNGMLHDNVPFAIRGAIWYQGESNHTEGSLYVERSRALINGWRELWGRDFPFYFVQIAPYQYKEEDARILPVFWEAQAEVARTIPNTGMAVISEYTTLDNIHPVNKEVPGERLALLAEAGTYGMDVEFSGPVFQGLEKSDGTLTVAFDFADGLTTRNGKMPNWFEIAGDDGAFYLAQAEIKGNCVVLHSPRVPHPQAVRFAWHKRAVPNLINAAGLPAVSFRSQ</sequence>
<proteinExistence type="predicted"/>
<dbReference type="PANTHER" id="PTHR22901:SF0">
    <property type="entry name" value="SIALATE O-ACETYLESTERASE"/>
    <property type="match status" value="1"/>
</dbReference>
<feature type="domain" description="Sialate O-acetylesterase" evidence="3">
    <location>
        <begin position="104"/>
        <end position="328"/>
    </location>
</feature>
<evidence type="ECO:0000259" key="3">
    <source>
        <dbReference type="Pfam" id="PF03629"/>
    </source>
</evidence>
<keyword evidence="5" id="KW-1185">Reference proteome</keyword>